<keyword evidence="2" id="KW-1185">Reference proteome</keyword>
<reference evidence="1" key="1">
    <citation type="submission" date="2020-08" db="EMBL/GenBank/DDBJ databases">
        <title>Genomic Encyclopedia of Type Strains, Phase IV (KMG-V): Genome sequencing to study the core and pangenomes of soil and plant-associated prokaryotes.</title>
        <authorList>
            <person name="Whitman W."/>
        </authorList>
    </citation>
    <scope>NUCLEOTIDE SEQUENCE [LARGE SCALE GENOMIC DNA]</scope>
    <source>
        <strain evidence="1">M8UP27</strain>
    </source>
</reference>
<name>A0A7W8MQM8_9BACT</name>
<dbReference type="InterPro" id="IPR036736">
    <property type="entry name" value="ACP-like_sf"/>
</dbReference>
<sequence length="82" mass="8917">MSSQQVPSSLRDILADVLEISPEEVTPELGVGTIDTWDSFRHLQAILAIEGEYNVQLDPSRIPELTTVSLIQAELVAKGATL</sequence>
<organism evidence="1 2">
    <name type="scientific">Tunturiibacter empetritectus</name>
    <dbReference type="NCBI Taxonomy" id="3069691"/>
    <lineage>
        <taxon>Bacteria</taxon>
        <taxon>Pseudomonadati</taxon>
        <taxon>Acidobacteriota</taxon>
        <taxon>Terriglobia</taxon>
        <taxon>Terriglobales</taxon>
        <taxon>Acidobacteriaceae</taxon>
        <taxon>Tunturiibacter</taxon>
    </lineage>
</organism>
<protein>
    <submittedName>
        <fullName evidence="1">Acyl carrier protein</fullName>
    </submittedName>
</protein>
<evidence type="ECO:0000313" key="2">
    <source>
        <dbReference type="Proteomes" id="UP000568106"/>
    </source>
</evidence>
<proteinExistence type="predicted"/>
<dbReference type="Gene3D" id="1.10.1200.10">
    <property type="entry name" value="ACP-like"/>
    <property type="match status" value="1"/>
</dbReference>
<gene>
    <name evidence="1" type="ORF">HDF09_001555</name>
</gene>
<accession>A0A7W8MQM8</accession>
<dbReference type="EMBL" id="JACHDY010000002">
    <property type="protein sequence ID" value="MBB5316886.1"/>
    <property type="molecule type" value="Genomic_DNA"/>
</dbReference>
<dbReference type="SUPFAM" id="SSF47336">
    <property type="entry name" value="ACP-like"/>
    <property type="match status" value="1"/>
</dbReference>
<evidence type="ECO:0000313" key="1">
    <source>
        <dbReference type="EMBL" id="MBB5316886.1"/>
    </source>
</evidence>
<dbReference type="AlphaFoldDB" id="A0A7W8MQM8"/>
<dbReference type="Proteomes" id="UP000568106">
    <property type="component" value="Unassembled WGS sequence"/>
</dbReference>
<comment type="caution">
    <text evidence="1">The sequence shown here is derived from an EMBL/GenBank/DDBJ whole genome shotgun (WGS) entry which is preliminary data.</text>
</comment>